<dbReference type="InterPro" id="IPR011890">
    <property type="entry name" value="SMC_prok"/>
</dbReference>
<dbReference type="NCBIfam" id="TIGR02168">
    <property type="entry name" value="SMC_prok_B"/>
    <property type="match status" value="1"/>
</dbReference>
<evidence type="ECO:0000256" key="7">
    <source>
        <dbReference type="SAM" id="MobiDB-lite"/>
    </source>
</evidence>
<dbReference type="Proteomes" id="UP000253606">
    <property type="component" value="Chromosome"/>
</dbReference>
<dbReference type="InterPro" id="IPR024704">
    <property type="entry name" value="SMC"/>
</dbReference>
<keyword evidence="10" id="KW-1185">Reference proteome</keyword>
<dbReference type="SMART" id="SM00968">
    <property type="entry name" value="SMC_hinge"/>
    <property type="match status" value="1"/>
</dbReference>
<feature type="coiled-coil region" evidence="6">
    <location>
        <begin position="434"/>
        <end position="559"/>
    </location>
</feature>
<evidence type="ECO:0000256" key="4">
    <source>
        <dbReference type="ARBA" id="ARBA00023054"/>
    </source>
</evidence>
<dbReference type="GO" id="GO:0003677">
    <property type="term" value="F:DNA binding"/>
    <property type="evidence" value="ECO:0007669"/>
    <property type="project" value="UniProtKB-UniRule"/>
</dbReference>
<comment type="domain">
    <text evidence="6">Contains large globular domains required for ATP hydrolysis at each terminus and a third globular domain forming a flexible hinge near the middle of the molecule. These domains are separated by coiled-coil structures.</text>
</comment>
<dbReference type="SUPFAM" id="SSF75553">
    <property type="entry name" value="Smc hinge domain"/>
    <property type="match status" value="1"/>
</dbReference>
<dbReference type="OrthoDB" id="9808768at2"/>
<feature type="binding site" evidence="6">
    <location>
        <begin position="34"/>
        <end position="41"/>
    </location>
    <ligand>
        <name>ATP</name>
        <dbReference type="ChEBI" id="CHEBI:30616"/>
    </ligand>
</feature>
<dbReference type="GO" id="GO:0016887">
    <property type="term" value="F:ATP hydrolysis activity"/>
    <property type="evidence" value="ECO:0007669"/>
    <property type="project" value="InterPro"/>
</dbReference>
<feature type="coiled-coil region" evidence="6">
    <location>
        <begin position="262"/>
        <end position="289"/>
    </location>
</feature>
<dbReference type="PIRSF" id="PIRSF005719">
    <property type="entry name" value="SMC"/>
    <property type="match status" value="1"/>
</dbReference>
<dbReference type="Pfam" id="PF06470">
    <property type="entry name" value="SMC_hinge"/>
    <property type="match status" value="1"/>
</dbReference>
<gene>
    <name evidence="6" type="primary">smc</name>
    <name evidence="9" type="ORF">ACPOL_1337</name>
</gene>
<dbReference type="InterPro" id="IPR003395">
    <property type="entry name" value="RecF/RecN/SMC_N"/>
</dbReference>
<evidence type="ECO:0000313" key="10">
    <source>
        <dbReference type="Proteomes" id="UP000253606"/>
    </source>
</evidence>
<dbReference type="EMBL" id="CP030840">
    <property type="protein sequence ID" value="AXC10685.1"/>
    <property type="molecule type" value="Genomic_DNA"/>
</dbReference>
<dbReference type="SUPFAM" id="SSF52540">
    <property type="entry name" value="P-loop containing nucleoside triphosphate hydrolases"/>
    <property type="match status" value="1"/>
</dbReference>
<dbReference type="InterPro" id="IPR010935">
    <property type="entry name" value="SMC_hinge"/>
</dbReference>
<evidence type="ECO:0000256" key="2">
    <source>
        <dbReference type="ARBA" id="ARBA00022741"/>
    </source>
</evidence>
<dbReference type="GO" id="GO:0007059">
    <property type="term" value="P:chromosome segregation"/>
    <property type="evidence" value="ECO:0007669"/>
    <property type="project" value="UniProtKB-UniRule"/>
</dbReference>
<evidence type="ECO:0000256" key="1">
    <source>
        <dbReference type="ARBA" id="ARBA00022490"/>
    </source>
</evidence>
<dbReference type="Gene3D" id="3.40.50.300">
    <property type="entry name" value="P-loop containing nucleotide triphosphate hydrolases"/>
    <property type="match status" value="3"/>
</dbReference>
<comment type="function">
    <text evidence="6">Required for chromosome condensation and partitioning.</text>
</comment>
<evidence type="ECO:0000256" key="5">
    <source>
        <dbReference type="ARBA" id="ARBA00023125"/>
    </source>
</evidence>
<accession>A0A2Z5FWB9</accession>
<dbReference type="GO" id="GO:0005694">
    <property type="term" value="C:chromosome"/>
    <property type="evidence" value="ECO:0007669"/>
    <property type="project" value="InterPro"/>
</dbReference>
<comment type="similarity">
    <text evidence="6">Belongs to the SMC family.</text>
</comment>
<dbReference type="InterPro" id="IPR027417">
    <property type="entry name" value="P-loop_NTPase"/>
</dbReference>
<organism evidence="9 10">
    <name type="scientific">Acidisarcina polymorpha</name>
    <dbReference type="NCBI Taxonomy" id="2211140"/>
    <lineage>
        <taxon>Bacteria</taxon>
        <taxon>Pseudomonadati</taxon>
        <taxon>Acidobacteriota</taxon>
        <taxon>Terriglobia</taxon>
        <taxon>Terriglobales</taxon>
        <taxon>Acidobacteriaceae</taxon>
        <taxon>Acidisarcina</taxon>
    </lineage>
</organism>
<reference evidence="9 10" key="1">
    <citation type="journal article" date="2018" name="Front. Microbiol.">
        <title>Hydrolytic Capabilities as a Key to Environmental Success: Chitinolytic and Cellulolytic Acidobacteria From Acidic Sub-arctic Soils and Boreal Peatlands.</title>
        <authorList>
            <person name="Belova S.E."/>
            <person name="Ravin N.V."/>
            <person name="Pankratov T.A."/>
            <person name="Rakitin A.L."/>
            <person name="Ivanova A.A."/>
            <person name="Beletsky A.V."/>
            <person name="Mardanov A.V."/>
            <person name="Sinninghe Damste J.S."/>
            <person name="Dedysh S.N."/>
        </authorList>
    </citation>
    <scope>NUCLEOTIDE SEQUENCE [LARGE SCALE GENOMIC DNA]</scope>
    <source>
        <strain evidence="9 10">SBC82</strain>
    </source>
</reference>
<dbReference type="CDD" id="cd03278">
    <property type="entry name" value="ABC_SMC_barmotin"/>
    <property type="match status" value="1"/>
</dbReference>
<feature type="coiled-coil region" evidence="6">
    <location>
        <begin position="766"/>
        <end position="968"/>
    </location>
</feature>
<dbReference type="KEGG" id="abas:ACPOL_1337"/>
<dbReference type="GO" id="GO:0030261">
    <property type="term" value="P:chromosome condensation"/>
    <property type="evidence" value="ECO:0007669"/>
    <property type="project" value="InterPro"/>
</dbReference>
<proteinExistence type="inferred from homology"/>
<dbReference type="GO" id="GO:0005737">
    <property type="term" value="C:cytoplasm"/>
    <property type="evidence" value="ECO:0007669"/>
    <property type="project" value="UniProtKB-SubCell"/>
</dbReference>
<evidence type="ECO:0000256" key="3">
    <source>
        <dbReference type="ARBA" id="ARBA00022840"/>
    </source>
</evidence>
<name>A0A2Z5FWB9_9BACT</name>
<feature type="region of interest" description="Disordered" evidence="7">
    <location>
        <begin position="1274"/>
        <end position="1315"/>
    </location>
</feature>
<keyword evidence="2 6" id="KW-0547">Nucleotide-binding</keyword>
<evidence type="ECO:0000256" key="6">
    <source>
        <dbReference type="HAMAP-Rule" id="MF_01894"/>
    </source>
</evidence>
<dbReference type="GO" id="GO:0007062">
    <property type="term" value="P:sister chromatid cohesion"/>
    <property type="evidence" value="ECO:0007669"/>
    <property type="project" value="InterPro"/>
</dbReference>
<feature type="coiled-coil region" evidence="6">
    <location>
        <begin position="1085"/>
        <end position="1119"/>
    </location>
</feature>
<comment type="subunit">
    <text evidence="6">Homodimer.</text>
</comment>
<dbReference type="InterPro" id="IPR036277">
    <property type="entry name" value="SMC_hinge_sf"/>
</dbReference>
<dbReference type="HAMAP" id="MF_01894">
    <property type="entry name" value="Smc_prok"/>
    <property type="match status" value="1"/>
</dbReference>
<sequence>MLKLKKIQILGFKSFCDRTEVQVPGHGIAVVVGPNGCGKSNILDGVSWVLGEQSAKTLRGGKMEDVIFAGTRDRKPLGMAEVSLTLIDPEAYEGGPLLETAVEIENELADWNEEEVRAEKAAEVEEIIAEAQPGQVIEEELSAGPATPPNSPQVTPDTAEALRNSNAVVLKIRRRKFQSTPQRGEIVITRRLFRTGDSEYLLNGKLCRLRDIQDIFMGTGLGPESYAIIGQERIGQLLSSKPHDRRAIIEEAAGITRFKTKKRLAELRLEQSKQNLARVNDIFEEVAKQVTSLKRQAVKAERYGALRDELRTRLRVVLASKLAEMDAEQAALAGEIASLTSEIENQSAQAESLQGEYSTGTARGYALDVSAKEAAAKASQAAVELERAATRQHSNEERVAELEARAKAGSAELEQGKQHLEGLTAEREGQRVFLETAAAEAAGFRQQAQQKQQQVRDTAQAVSVAEQKLEAGRRQAMQLLQQVSQTRNQTTQAEESLAALEREASRLATEMTAARRDLDALGAERGQLSINFQSVTETLGRLEEEIAQLRVEIATKRTEESETKRRGDQLRAEHATLTGRRNSLQSLIRDHSYSTETVKKLLRQNSLGGALAPAGTLADFLEVNGQYENVVDEFLRDELNYVVVKSWESADEGMRLLKHDVDGRATFLVHPDDSQAKFSFAAGAAIGSYEARSGVVRLKDCIRVLDGFGSSLEVILPKLREGYVTPDAETARTLALENPHAFFLAPSGECFHNVTVTGGKPRVEGPLALKRELRDAQKKLEKVEAELSQTDIAVASLAKTIAELVRISEAKLEERRDAERESANHTAALRQMDAEVKRLEGRAQQWTIENERNKDARRAKDEFIARKREEAMQLDAQHQQAEASLLALQQSVEELRRARETAQNEASAVSAELAGLEERRRGAEAAFARIDRMYGDLGRRVLQLEQQLNAANEEREQRLRENEQLAITRQQVAAVREQATAEAAGWTEEAKTLRISLAAIEQALKAARDHTDTLRETKSLRTAKAAKLAADLNHIEESCINDLGAEAAVLREDREMIRIDAESLVSEEDACRGLKQKLESMGPVNMMALEEYQEASQRHEFLETQRKDLLESIENTQSTIKEIDQISRTKFEEAFGKINENFSVTFARLFGGGQAFMKLTDEENSIDSGIDIVAQPPGKKLQNVLLLSGGEKALTALSLLIGIFHYQPSPFCVLDEVDAPLDETNVGRLAEMIKGMAATTQFVIVTHSKRMMQAGDMIYGVTMQEPGVSKIVSVRLGGNDRGGGDKDDRRGRSEAGTAERSRNINAAPAPQLATA</sequence>
<keyword evidence="5 6" id="KW-0238">DNA-binding</keyword>
<dbReference type="PANTHER" id="PTHR43977">
    <property type="entry name" value="STRUCTURAL MAINTENANCE OF CHROMOSOMES PROTEIN 3"/>
    <property type="match status" value="1"/>
</dbReference>
<comment type="subcellular location">
    <subcellularLocation>
        <location evidence="6">Cytoplasm</location>
    </subcellularLocation>
</comment>
<dbReference type="GO" id="GO:0005524">
    <property type="term" value="F:ATP binding"/>
    <property type="evidence" value="ECO:0007669"/>
    <property type="project" value="UniProtKB-UniRule"/>
</dbReference>
<protein>
    <recommendedName>
        <fullName evidence="6">Chromosome partition protein Smc</fullName>
    </recommendedName>
</protein>
<keyword evidence="3 6" id="KW-0067">ATP-binding</keyword>
<dbReference type="Gene3D" id="1.20.1060.20">
    <property type="match status" value="1"/>
</dbReference>
<feature type="compositionally biased region" description="Basic and acidic residues" evidence="7">
    <location>
        <begin position="1282"/>
        <end position="1302"/>
    </location>
</feature>
<keyword evidence="4 6" id="KW-0175">Coiled coil</keyword>
<dbReference type="Pfam" id="PF02463">
    <property type="entry name" value="SMC_N"/>
    <property type="match status" value="2"/>
</dbReference>
<feature type="domain" description="SMC hinge" evidence="8">
    <location>
        <begin position="611"/>
        <end position="735"/>
    </location>
</feature>
<evidence type="ECO:0000313" key="9">
    <source>
        <dbReference type="EMBL" id="AXC10685.1"/>
    </source>
</evidence>
<evidence type="ECO:0000259" key="8">
    <source>
        <dbReference type="SMART" id="SM00968"/>
    </source>
</evidence>
<keyword evidence="1 6" id="KW-0963">Cytoplasm</keyword>
<dbReference type="RefSeq" id="WP_114206268.1">
    <property type="nucleotide sequence ID" value="NZ_CP030840.1"/>
</dbReference>
<dbReference type="GO" id="GO:0006260">
    <property type="term" value="P:DNA replication"/>
    <property type="evidence" value="ECO:0007669"/>
    <property type="project" value="UniProtKB-UniRule"/>
</dbReference>